<comment type="caution">
    <text evidence="1">The sequence shown here is derived from an EMBL/GenBank/DDBJ whole genome shotgun (WGS) entry which is preliminary data.</text>
</comment>
<dbReference type="SUPFAM" id="SSF51905">
    <property type="entry name" value="FAD/NAD(P)-binding domain"/>
    <property type="match status" value="1"/>
</dbReference>
<evidence type="ECO:0000313" key="2">
    <source>
        <dbReference type="Proteomes" id="UP000592820"/>
    </source>
</evidence>
<dbReference type="PANTHER" id="PTHR43747">
    <property type="entry name" value="FAD-BINDING PROTEIN"/>
    <property type="match status" value="1"/>
</dbReference>
<dbReference type="Gene3D" id="3.50.50.60">
    <property type="entry name" value="FAD/NAD(P)-binding domain"/>
    <property type="match status" value="1"/>
</dbReference>
<dbReference type="AlphaFoldDB" id="A0A7W8L936"/>
<dbReference type="InterPro" id="IPR050816">
    <property type="entry name" value="Flavin-dep_Halogenase_NPB"/>
</dbReference>
<gene>
    <name evidence="1" type="ORF">HDG41_004743</name>
</gene>
<reference evidence="1 2" key="1">
    <citation type="submission" date="2020-08" db="EMBL/GenBank/DDBJ databases">
        <title>Genomic Encyclopedia of Type Strains, Phase IV (KMG-V): Genome sequencing to study the core and pangenomes of soil and plant-associated prokaryotes.</title>
        <authorList>
            <person name="Whitman W."/>
        </authorList>
    </citation>
    <scope>NUCLEOTIDE SEQUENCE [LARGE SCALE GENOMIC DNA]</scope>
    <source>
        <strain evidence="1 2">JPY162</strain>
    </source>
</reference>
<dbReference type="EMBL" id="JACHDE010000009">
    <property type="protein sequence ID" value="MBB5402657.1"/>
    <property type="molecule type" value="Genomic_DNA"/>
</dbReference>
<dbReference type="PANTHER" id="PTHR43747:SF1">
    <property type="entry name" value="SLR1998 PROTEIN"/>
    <property type="match status" value="1"/>
</dbReference>
<sequence length="347" mass="38240">MSVAVAGATDSASHCGETLSASCLQLLTRLGIGDEFRCEHHLPLQGVRSAWGSNEVDEHSSLFNPYGESVILDRMRLGLRMERLFRNEGGVVIEGRIQDVRVERGEHLVTLRTRQDCQQIRAKALIDATGIAARVARRLGAQRIIQTRQVALGWCIEAPPGTSDLPTTAIIEGVESGWLFAVPVQRSRAAVWFVCDPVLATQGDGLKRALRESREVSRWLNCFDLVPTGEPAVRNASVGRLDRVAGDGWVAVGDAALSLDPLSSSGITLAILSGMHGARAIAASVAGNDDRLAEYVQTLQDAAKHHAKLRQQFYRAERRWPNADFWMNRQGLARSTSEDRHDSRRWY</sequence>
<dbReference type="Proteomes" id="UP000592820">
    <property type="component" value="Unassembled WGS sequence"/>
</dbReference>
<name>A0A7W8L936_9BURK</name>
<proteinExistence type="predicted"/>
<dbReference type="InterPro" id="IPR036188">
    <property type="entry name" value="FAD/NAD-bd_sf"/>
</dbReference>
<dbReference type="Pfam" id="PF04820">
    <property type="entry name" value="Trp_halogenase"/>
    <property type="match status" value="1"/>
</dbReference>
<protein>
    <submittedName>
        <fullName evidence="1">Flavin-dependent dehydrogenase</fullName>
    </submittedName>
</protein>
<dbReference type="GO" id="GO:0004497">
    <property type="term" value="F:monooxygenase activity"/>
    <property type="evidence" value="ECO:0007669"/>
    <property type="project" value="InterPro"/>
</dbReference>
<organism evidence="1 2">
    <name type="scientific">Paraburkholderia youngii</name>
    <dbReference type="NCBI Taxonomy" id="2782701"/>
    <lineage>
        <taxon>Bacteria</taxon>
        <taxon>Pseudomonadati</taxon>
        <taxon>Pseudomonadota</taxon>
        <taxon>Betaproteobacteria</taxon>
        <taxon>Burkholderiales</taxon>
        <taxon>Burkholderiaceae</taxon>
        <taxon>Paraburkholderia</taxon>
    </lineage>
</organism>
<dbReference type="Gene3D" id="3.30.9.100">
    <property type="match status" value="1"/>
</dbReference>
<accession>A0A7W8L936</accession>
<evidence type="ECO:0000313" key="1">
    <source>
        <dbReference type="EMBL" id="MBB5402657.1"/>
    </source>
</evidence>
<dbReference type="InterPro" id="IPR006905">
    <property type="entry name" value="Flavin_halogenase"/>
</dbReference>